<organism evidence="1 2">
    <name type="scientific">Catharanthus roseus</name>
    <name type="common">Madagascar periwinkle</name>
    <name type="synonym">Vinca rosea</name>
    <dbReference type="NCBI Taxonomy" id="4058"/>
    <lineage>
        <taxon>Eukaryota</taxon>
        <taxon>Viridiplantae</taxon>
        <taxon>Streptophyta</taxon>
        <taxon>Embryophyta</taxon>
        <taxon>Tracheophyta</taxon>
        <taxon>Spermatophyta</taxon>
        <taxon>Magnoliopsida</taxon>
        <taxon>eudicotyledons</taxon>
        <taxon>Gunneridae</taxon>
        <taxon>Pentapetalae</taxon>
        <taxon>asterids</taxon>
        <taxon>lamiids</taxon>
        <taxon>Gentianales</taxon>
        <taxon>Apocynaceae</taxon>
        <taxon>Rauvolfioideae</taxon>
        <taxon>Vinceae</taxon>
        <taxon>Catharanthinae</taxon>
        <taxon>Catharanthus</taxon>
    </lineage>
</organism>
<keyword evidence="2" id="KW-1185">Reference proteome</keyword>
<sequence length="484" mass="55045">MDQTGVLKHKYYSDSNSEYPGQDSGQSIEEEFPRNYPDYHGPNSRTEEPEKTLRKARRAINTTEKMTLVLKYAKYLKEMLSRKRRLDKASTYTSGEECLEILIKKHKLPQKRFPINKALADLGASINVMSCNMCKKLGPGKSTPTRISISLANKSTRHPRGVIEDILFPILLLHFLNPKSLTSPILPNHLSAPTATTTILSSSFHLSLTQSVSPPLTLFQSPTLPSAPFKSTASSLHSSLFPIPSPLLYQSHHHSLSSPRTANEAIRCSSSRHSSPNSGRKSSKTEPERALDPTLDNTLEISNLLKSLWWGRIISRSGFYYHSLVKYFYTNITQKNNKDLINIKTTVKGVNITLDRTLLAHIGDEAWKYSEAYLRVGMHPWPNARHSRMIRNANDLSCEEQVTTTFSDIINGDTISQSSFEYNETKRRWIARSWLTLQEDFGHTRKNAPDTLGKRWLMRKKTRTMRREPRAQTPLFAPSSNKCR</sequence>
<proteinExistence type="predicted"/>
<dbReference type="Proteomes" id="UP001060085">
    <property type="component" value="Linkage Group LG03"/>
</dbReference>
<evidence type="ECO:0000313" key="1">
    <source>
        <dbReference type="EMBL" id="KAI5673594.1"/>
    </source>
</evidence>
<comment type="caution">
    <text evidence="1">The sequence shown here is derived from an EMBL/GenBank/DDBJ whole genome shotgun (WGS) entry which is preliminary data.</text>
</comment>
<dbReference type="EMBL" id="CM044703">
    <property type="protein sequence ID" value="KAI5673594.1"/>
    <property type="molecule type" value="Genomic_DNA"/>
</dbReference>
<evidence type="ECO:0000313" key="2">
    <source>
        <dbReference type="Proteomes" id="UP001060085"/>
    </source>
</evidence>
<accession>A0ACC0BLN9</accession>
<gene>
    <name evidence="1" type="ORF">M9H77_13958</name>
</gene>
<reference evidence="2" key="1">
    <citation type="journal article" date="2023" name="Nat. Plants">
        <title>Single-cell RNA sequencing provides a high-resolution roadmap for understanding the multicellular compartmentation of specialized metabolism.</title>
        <authorList>
            <person name="Sun S."/>
            <person name="Shen X."/>
            <person name="Li Y."/>
            <person name="Li Y."/>
            <person name="Wang S."/>
            <person name="Li R."/>
            <person name="Zhang H."/>
            <person name="Shen G."/>
            <person name="Guo B."/>
            <person name="Wei J."/>
            <person name="Xu J."/>
            <person name="St-Pierre B."/>
            <person name="Chen S."/>
            <person name="Sun C."/>
        </authorList>
    </citation>
    <scope>NUCLEOTIDE SEQUENCE [LARGE SCALE GENOMIC DNA]</scope>
</reference>
<protein>
    <submittedName>
        <fullName evidence="1">Uncharacterized protein</fullName>
    </submittedName>
</protein>
<name>A0ACC0BLN9_CATRO</name>